<evidence type="ECO:0000313" key="2">
    <source>
        <dbReference type="EMBL" id="GFY21352.1"/>
    </source>
</evidence>
<evidence type="ECO:0000259" key="1">
    <source>
        <dbReference type="Pfam" id="PF18701"/>
    </source>
</evidence>
<dbReference type="Proteomes" id="UP000887159">
    <property type="component" value="Unassembled WGS sequence"/>
</dbReference>
<protein>
    <submittedName>
        <fullName evidence="2">Pro-Pol polyprotein</fullName>
    </submittedName>
</protein>
<accession>A0A8X6VJS1</accession>
<dbReference type="EMBL" id="BMAU01021357">
    <property type="protein sequence ID" value="GFY21352.1"/>
    <property type="molecule type" value="Genomic_DNA"/>
</dbReference>
<dbReference type="Pfam" id="PF18701">
    <property type="entry name" value="DUF5641"/>
    <property type="match status" value="1"/>
</dbReference>
<dbReference type="GO" id="GO:0003676">
    <property type="term" value="F:nucleic acid binding"/>
    <property type="evidence" value="ECO:0007669"/>
    <property type="project" value="InterPro"/>
</dbReference>
<feature type="domain" description="DUF5641" evidence="1">
    <location>
        <begin position="56"/>
        <end position="112"/>
    </location>
</feature>
<reference evidence="2" key="1">
    <citation type="submission" date="2020-08" db="EMBL/GenBank/DDBJ databases">
        <title>Multicomponent nature underlies the extraordinary mechanical properties of spider dragline silk.</title>
        <authorList>
            <person name="Kono N."/>
            <person name="Nakamura H."/>
            <person name="Mori M."/>
            <person name="Yoshida Y."/>
            <person name="Ohtoshi R."/>
            <person name="Malay A.D."/>
            <person name="Moran D.A.P."/>
            <person name="Tomita M."/>
            <person name="Numata K."/>
            <person name="Arakawa K."/>
        </authorList>
    </citation>
    <scope>NUCLEOTIDE SEQUENCE</scope>
</reference>
<gene>
    <name evidence="2" type="ORF">TNCV_3993961</name>
</gene>
<name>A0A8X6VJS1_TRICX</name>
<dbReference type="Gene3D" id="3.30.420.10">
    <property type="entry name" value="Ribonuclease H-like superfamily/Ribonuclease H"/>
    <property type="match status" value="1"/>
</dbReference>
<dbReference type="InterPro" id="IPR036397">
    <property type="entry name" value="RNaseH_sf"/>
</dbReference>
<dbReference type="InterPro" id="IPR040676">
    <property type="entry name" value="DUF5641"/>
</dbReference>
<evidence type="ECO:0000313" key="3">
    <source>
        <dbReference type="Proteomes" id="UP000887159"/>
    </source>
</evidence>
<dbReference type="AlphaFoldDB" id="A0A8X6VJS1"/>
<proteinExistence type="predicted"/>
<organism evidence="2 3">
    <name type="scientific">Trichonephila clavipes</name>
    <name type="common">Golden silk orbweaver</name>
    <name type="synonym">Nephila clavipes</name>
    <dbReference type="NCBI Taxonomy" id="2585209"/>
    <lineage>
        <taxon>Eukaryota</taxon>
        <taxon>Metazoa</taxon>
        <taxon>Ecdysozoa</taxon>
        <taxon>Arthropoda</taxon>
        <taxon>Chelicerata</taxon>
        <taxon>Arachnida</taxon>
        <taxon>Araneae</taxon>
        <taxon>Araneomorphae</taxon>
        <taxon>Entelegynae</taxon>
        <taxon>Araneoidea</taxon>
        <taxon>Nephilidae</taxon>
        <taxon>Trichonephila</taxon>
    </lineage>
</organism>
<keyword evidence="3" id="KW-1185">Reference proteome</keyword>
<sequence>MFSDNGKTFVGANIELKKLHDLVKAPDETLVSHFNDEHIDWNFIPPRSPNFGGLWESGTLALIKNESLLGTKWLTGRILEVSYGNDNKIRVVNIKLLDGKIIKITIRDICLLPIE</sequence>
<comment type="caution">
    <text evidence="2">The sequence shown here is derived from an EMBL/GenBank/DDBJ whole genome shotgun (WGS) entry which is preliminary data.</text>
</comment>